<proteinExistence type="predicted"/>
<dbReference type="AlphaFoldDB" id="A0A1M6X7T6"/>
<dbReference type="PANTHER" id="PTHR33371">
    <property type="entry name" value="INTERMEMBRANE PHOSPHOLIPID TRANSPORT SYSTEM BINDING PROTEIN MLAD-RELATED"/>
    <property type="match status" value="1"/>
</dbReference>
<evidence type="ECO:0000259" key="3">
    <source>
        <dbReference type="Pfam" id="PF11887"/>
    </source>
</evidence>
<dbReference type="InterPro" id="IPR003399">
    <property type="entry name" value="Mce/MlaD"/>
</dbReference>
<gene>
    <name evidence="4" type="ORF">SAMN05443637_11687</name>
</gene>
<evidence type="ECO:0000259" key="2">
    <source>
        <dbReference type="Pfam" id="PF02470"/>
    </source>
</evidence>
<protein>
    <submittedName>
        <fullName evidence="4">Phospholipid/cholesterol/gamma-HCH transport system substrate-binding protein</fullName>
    </submittedName>
</protein>
<reference evidence="4 5" key="1">
    <citation type="submission" date="2016-11" db="EMBL/GenBank/DDBJ databases">
        <authorList>
            <person name="Jaros S."/>
            <person name="Januszkiewicz K."/>
            <person name="Wedrychowicz H."/>
        </authorList>
    </citation>
    <scope>NUCLEOTIDE SEQUENCE [LARGE SCALE GENOMIC DNA]</scope>
    <source>
        <strain evidence="4 5">DSM 43832</strain>
    </source>
</reference>
<organism evidence="4 5">
    <name type="scientific">Pseudonocardia thermophila</name>
    <dbReference type="NCBI Taxonomy" id="1848"/>
    <lineage>
        <taxon>Bacteria</taxon>
        <taxon>Bacillati</taxon>
        <taxon>Actinomycetota</taxon>
        <taxon>Actinomycetes</taxon>
        <taxon>Pseudonocardiales</taxon>
        <taxon>Pseudonocardiaceae</taxon>
        <taxon>Pseudonocardia</taxon>
    </lineage>
</organism>
<dbReference type="RefSeq" id="WP_073458728.1">
    <property type="nucleotide sequence ID" value="NZ_FRAP01000016.1"/>
</dbReference>
<sequence length="419" mass="43963">MITRRTRLQLIALLVVAVVGVVYTGVRFADLGAVVGATSYPVTLQMSRSGGIFTGADVTYRGVSVGRVGPLALTPDGVEVRLDIDRSAPPIPASVTAQVRNLSAIGEQYVDLLPDTADGPTLQAGSVIRESEGRVEVPVPVEELVASLDDLARSVPLDRLQLVVDELGTAFADTGVPLQRLLDTTGEFTAAAVEALPQTTALIEDARPVLRTLNATSGQFRGFSENLALLAAQLKESDGDLRRVIQYAPPATEELSALLDESGSELGEVIANLLTVTRIAEPRQPGLRQVLVTYPALVAGVLTAVPGDGTGAHLGLVLNVFDPLACVRGYESTAKRPGTDVTEVPVNADAHCAEPASTGINVRGSQNVPRSPTPDAAHPENPDEKNTDEEDEQQKATTLLLVDMTEVPLGSPAQILASG</sequence>
<feature type="domain" description="Mce/MlaD" evidence="2">
    <location>
        <begin position="39"/>
        <end position="114"/>
    </location>
</feature>
<dbReference type="OrthoDB" id="4741753at2"/>
<dbReference type="Pfam" id="PF11887">
    <property type="entry name" value="Mce4_CUP1"/>
    <property type="match status" value="1"/>
</dbReference>
<dbReference type="STRING" id="1848.SAMN05443637_11687"/>
<dbReference type="InterPro" id="IPR005693">
    <property type="entry name" value="Mce"/>
</dbReference>
<accession>A0A1M6X7T6</accession>
<evidence type="ECO:0000313" key="5">
    <source>
        <dbReference type="Proteomes" id="UP000184363"/>
    </source>
</evidence>
<feature type="region of interest" description="Disordered" evidence="1">
    <location>
        <begin position="352"/>
        <end position="397"/>
    </location>
</feature>
<dbReference type="PANTHER" id="PTHR33371:SF16">
    <property type="entry name" value="MCE-FAMILY PROTEIN MCE3F"/>
    <property type="match status" value="1"/>
</dbReference>
<feature type="domain" description="Mammalian cell entry C-terminal" evidence="3">
    <location>
        <begin position="121"/>
        <end position="315"/>
    </location>
</feature>
<feature type="compositionally biased region" description="Polar residues" evidence="1">
    <location>
        <begin position="358"/>
        <end position="370"/>
    </location>
</feature>
<keyword evidence="5" id="KW-1185">Reference proteome</keyword>
<evidence type="ECO:0000313" key="4">
    <source>
        <dbReference type="EMBL" id="SHL02004.1"/>
    </source>
</evidence>
<dbReference type="InterPro" id="IPR052336">
    <property type="entry name" value="MlaD_Phospholipid_Transporter"/>
</dbReference>
<name>A0A1M6X7T6_PSETH</name>
<dbReference type="Pfam" id="PF02470">
    <property type="entry name" value="MlaD"/>
    <property type="match status" value="1"/>
</dbReference>
<evidence type="ECO:0000256" key="1">
    <source>
        <dbReference type="SAM" id="MobiDB-lite"/>
    </source>
</evidence>
<dbReference type="Proteomes" id="UP000184363">
    <property type="component" value="Unassembled WGS sequence"/>
</dbReference>
<dbReference type="EMBL" id="FRAP01000016">
    <property type="protein sequence ID" value="SHL02004.1"/>
    <property type="molecule type" value="Genomic_DNA"/>
</dbReference>
<dbReference type="GO" id="GO:0005576">
    <property type="term" value="C:extracellular region"/>
    <property type="evidence" value="ECO:0007669"/>
    <property type="project" value="TreeGrafter"/>
</dbReference>
<dbReference type="NCBIfam" id="TIGR00996">
    <property type="entry name" value="Mtu_fam_mce"/>
    <property type="match status" value="1"/>
</dbReference>
<dbReference type="InterPro" id="IPR024516">
    <property type="entry name" value="Mce_C"/>
</dbReference>